<dbReference type="RefSeq" id="WP_079428243.1">
    <property type="nucleotide sequence ID" value="NZ_MZGV01000093.1"/>
</dbReference>
<organism evidence="3 4">
    <name type="scientific">Clostridium oryzae</name>
    <dbReference type="NCBI Taxonomy" id="1450648"/>
    <lineage>
        <taxon>Bacteria</taxon>
        <taxon>Bacillati</taxon>
        <taxon>Bacillota</taxon>
        <taxon>Clostridia</taxon>
        <taxon>Eubacteriales</taxon>
        <taxon>Clostridiaceae</taxon>
        <taxon>Clostridium</taxon>
    </lineage>
</organism>
<evidence type="ECO:0000313" key="4">
    <source>
        <dbReference type="Proteomes" id="UP000190080"/>
    </source>
</evidence>
<dbReference type="CDD" id="cd00838">
    <property type="entry name" value="MPP_superfamily"/>
    <property type="match status" value="1"/>
</dbReference>
<keyword evidence="4" id="KW-1185">Reference proteome</keyword>
<evidence type="ECO:0000256" key="1">
    <source>
        <dbReference type="ARBA" id="ARBA00008950"/>
    </source>
</evidence>
<comment type="caution">
    <text evidence="3">The sequence shown here is derived from an EMBL/GenBank/DDBJ whole genome shotgun (WGS) entry which is preliminary data.</text>
</comment>
<evidence type="ECO:0000313" key="3">
    <source>
        <dbReference type="EMBL" id="OPJ56630.1"/>
    </source>
</evidence>
<proteinExistence type="inferred from homology"/>
<comment type="similarity">
    <text evidence="1">Belongs to the metallophosphoesterase superfamily. YfcE family.</text>
</comment>
<dbReference type="EMBL" id="MZGV01000093">
    <property type="protein sequence ID" value="OPJ56630.1"/>
    <property type="molecule type" value="Genomic_DNA"/>
</dbReference>
<accession>A0A1V4I9S7</accession>
<dbReference type="InterPro" id="IPR029052">
    <property type="entry name" value="Metallo-depent_PP-like"/>
</dbReference>
<name>A0A1V4I9S7_9CLOT</name>
<dbReference type="Gene3D" id="3.60.21.10">
    <property type="match status" value="1"/>
</dbReference>
<dbReference type="OrthoDB" id="9800565at2"/>
<sequence>MDIAVLSDIHGNYIALRRCLEYAFSRNINKFFFLGDYIGELAYPERTMQILYDINERYKCYFIKGNKEEYWLNYRAGAEKGWKDKNSASGALLYAYRSLTARDLEFFEQLKPVQEISVSDMSSITICHGSPNKINEKMLPNDDRTFEAMNSVKTSIILCGHSHIQRKIIHKEKCVLNPGAVGVPLFSGGKTQFLILHGNDGVWSEEFISLEYDVDTVIRDMHEVKLYEHAPYWCLLTENILRGGNTSHGKILSRAMEICREETGDCEWPDIPERCWAKALNEMIGLQK</sequence>
<dbReference type="InterPro" id="IPR050126">
    <property type="entry name" value="Ap4A_hydrolase"/>
</dbReference>
<reference evidence="3 4" key="1">
    <citation type="submission" date="2017-03" db="EMBL/GenBank/DDBJ databases">
        <title>Genome sequence of Clostridium oryzae DSM 28571.</title>
        <authorList>
            <person name="Poehlein A."/>
            <person name="Daniel R."/>
        </authorList>
    </citation>
    <scope>NUCLEOTIDE SEQUENCE [LARGE SCALE GENOMIC DNA]</scope>
    <source>
        <strain evidence="3 4">DSM 28571</strain>
    </source>
</reference>
<dbReference type="GO" id="GO:0005737">
    <property type="term" value="C:cytoplasm"/>
    <property type="evidence" value="ECO:0007669"/>
    <property type="project" value="TreeGrafter"/>
</dbReference>
<dbReference type="SUPFAM" id="SSF56300">
    <property type="entry name" value="Metallo-dependent phosphatases"/>
    <property type="match status" value="1"/>
</dbReference>
<feature type="domain" description="Calcineurin-like phosphoesterase" evidence="2">
    <location>
        <begin position="1"/>
        <end position="197"/>
    </location>
</feature>
<dbReference type="GO" id="GO:0016791">
    <property type="term" value="F:phosphatase activity"/>
    <property type="evidence" value="ECO:0007669"/>
    <property type="project" value="TreeGrafter"/>
</dbReference>
<dbReference type="Proteomes" id="UP000190080">
    <property type="component" value="Unassembled WGS sequence"/>
</dbReference>
<dbReference type="AlphaFoldDB" id="A0A1V4I9S7"/>
<dbReference type="Pfam" id="PF12850">
    <property type="entry name" value="Metallophos_2"/>
    <property type="match status" value="1"/>
</dbReference>
<gene>
    <name evidence="3" type="ORF">CLORY_42330</name>
</gene>
<dbReference type="PANTHER" id="PTHR42850:SF2">
    <property type="entry name" value="BLL5683 PROTEIN"/>
    <property type="match status" value="1"/>
</dbReference>
<dbReference type="PANTHER" id="PTHR42850">
    <property type="entry name" value="METALLOPHOSPHOESTERASE"/>
    <property type="match status" value="1"/>
</dbReference>
<evidence type="ECO:0000259" key="2">
    <source>
        <dbReference type="Pfam" id="PF12850"/>
    </source>
</evidence>
<protein>
    <submittedName>
        <fullName evidence="3">Phosphodiesterase</fullName>
    </submittedName>
</protein>
<dbReference type="STRING" id="1450648.CLORY_42330"/>
<dbReference type="InterPro" id="IPR024654">
    <property type="entry name" value="Calcineurin-like_PHP_lpxH"/>
</dbReference>